<dbReference type="GO" id="GO:0030170">
    <property type="term" value="F:pyridoxal phosphate binding"/>
    <property type="evidence" value="ECO:0007669"/>
    <property type="project" value="TreeGrafter"/>
</dbReference>
<evidence type="ECO:0000256" key="1">
    <source>
        <dbReference type="ARBA" id="ARBA00022898"/>
    </source>
</evidence>
<name>A0A517MY79_9BACT</name>
<dbReference type="InterPro" id="IPR015422">
    <property type="entry name" value="PyrdxlP-dep_Trfase_small"/>
</dbReference>
<dbReference type="PANTHER" id="PTHR30244:SF36">
    <property type="entry name" value="3-OXO-GLUCOSE-6-PHOSPHATE:GLUTAMATE AMINOTRANSFERASE"/>
    <property type="match status" value="1"/>
</dbReference>
<dbReference type="InterPro" id="IPR015421">
    <property type="entry name" value="PyrdxlP-dep_Trfase_major"/>
</dbReference>
<dbReference type="EC" id="2.6.1.100" evidence="4"/>
<accession>A0A517MY79</accession>
<sequence>MSDSLPQPSTEGEQYPWPCPDKAVLSALQAAFEDGSWGTYHGPHGERLSASLAREFQLEHVALCCSGTIAVELALRGCGVVEGDEVILAGYDFPGNFRAIEAIGARPVLVDIEPHSWAIDPSQLEDAASPAVKAILVSHLHGGLADMKSICQIAAKHGWAVVEDVCQQPGATVADKVAGTWGHAAVLSFGGSKLMTAGRGGAVLTGDAAIRQRIAVYQDRGNDAFPLSEIQAAVLLPQLSLLTERNVLRRRRINQAREIGEQAGQMLRPVTITPGDEPAFYKHAWSYLPAESCPEERGRLLEKLWREGVPIDVGFRGFAKRTERRCRKPVPLVWSDRYAHSTLLLHHPILLADERAAASSARRLVDCIQSLMA</sequence>
<reference evidence="4 5" key="1">
    <citation type="submission" date="2019-02" db="EMBL/GenBank/DDBJ databases">
        <title>Deep-cultivation of Planctomycetes and their phenomic and genomic characterization uncovers novel biology.</title>
        <authorList>
            <person name="Wiegand S."/>
            <person name="Jogler M."/>
            <person name="Boedeker C."/>
            <person name="Pinto D."/>
            <person name="Vollmers J."/>
            <person name="Rivas-Marin E."/>
            <person name="Kohn T."/>
            <person name="Peeters S.H."/>
            <person name="Heuer A."/>
            <person name="Rast P."/>
            <person name="Oberbeckmann S."/>
            <person name="Bunk B."/>
            <person name="Jeske O."/>
            <person name="Meyerdierks A."/>
            <person name="Storesund J.E."/>
            <person name="Kallscheuer N."/>
            <person name="Luecker S."/>
            <person name="Lage O.M."/>
            <person name="Pohl T."/>
            <person name="Merkel B.J."/>
            <person name="Hornburger P."/>
            <person name="Mueller R.-W."/>
            <person name="Bruemmer F."/>
            <person name="Labrenz M."/>
            <person name="Spormann A.M."/>
            <person name="Op den Camp H."/>
            <person name="Overmann J."/>
            <person name="Amann R."/>
            <person name="Jetten M.S.M."/>
            <person name="Mascher T."/>
            <person name="Medema M.H."/>
            <person name="Devos D.P."/>
            <person name="Kaster A.-K."/>
            <person name="Ovreas L."/>
            <person name="Rohde M."/>
            <person name="Galperin M.Y."/>
            <person name="Jogler C."/>
        </authorList>
    </citation>
    <scope>NUCLEOTIDE SEQUENCE [LARGE SCALE GENOMIC DNA]</scope>
    <source>
        <strain evidence="4 5">HG15A2</strain>
    </source>
</reference>
<dbReference type="InterPro" id="IPR000653">
    <property type="entry name" value="DegT/StrS_aminotransferase"/>
</dbReference>
<organism evidence="4 5">
    <name type="scientific">Adhaeretor mobilis</name>
    <dbReference type="NCBI Taxonomy" id="1930276"/>
    <lineage>
        <taxon>Bacteria</taxon>
        <taxon>Pseudomonadati</taxon>
        <taxon>Planctomycetota</taxon>
        <taxon>Planctomycetia</taxon>
        <taxon>Pirellulales</taxon>
        <taxon>Lacipirellulaceae</taxon>
        <taxon>Adhaeretor</taxon>
    </lineage>
</organism>
<evidence type="ECO:0000313" key="5">
    <source>
        <dbReference type="Proteomes" id="UP000319852"/>
    </source>
</evidence>
<dbReference type="AlphaFoldDB" id="A0A517MY79"/>
<dbReference type="PANTHER" id="PTHR30244">
    <property type="entry name" value="TRANSAMINASE"/>
    <property type="match status" value="1"/>
</dbReference>
<dbReference type="Pfam" id="PF01041">
    <property type="entry name" value="DegT_DnrJ_EryC1"/>
    <property type="match status" value="1"/>
</dbReference>
<gene>
    <name evidence="4" type="primary">neoB</name>
    <name evidence="4" type="ORF">HG15A2_31540</name>
</gene>
<dbReference type="GO" id="GO:0008483">
    <property type="term" value="F:transaminase activity"/>
    <property type="evidence" value="ECO:0007669"/>
    <property type="project" value="UniProtKB-KW"/>
</dbReference>
<evidence type="ECO:0000313" key="4">
    <source>
        <dbReference type="EMBL" id="QDS99823.1"/>
    </source>
</evidence>
<dbReference type="InterPro" id="IPR015424">
    <property type="entry name" value="PyrdxlP-dep_Trfase"/>
</dbReference>
<dbReference type="Proteomes" id="UP000319852">
    <property type="component" value="Chromosome"/>
</dbReference>
<dbReference type="Gene3D" id="3.90.1150.10">
    <property type="entry name" value="Aspartate Aminotransferase, domain 1"/>
    <property type="match status" value="1"/>
</dbReference>
<keyword evidence="1 3" id="KW-0663">Pyridoxal phosphate</keyword>
<protein>
    <submittedName>
        <fullName evidence="4">L-glutamine:2-deoxy-scyllo-inosose aminotransferase</fullName>
        <ecNumber evidence="4">2.6.1.100</ecNumber>
    </submittedName>
</protein>
<keyword evidence="4" id="KW-0808">Transferase</keyword>
<comment type="similarity">
    <text evidence="2 3">Belongs to the DegT/DnrJ/EryC1 family.</text>
</comment>
<dbReference type="SUPFAM" id="SSF53383">
    <property type="entry name" value="PLP-dependent transferases"/>
    <property type="match status" value="1"/>
</dbReference>
<keyword evidence="5" id="KW-1185">Reference proteome</keyword>
<keyword evidence="4" id="KW-0032">Aminotransferase</keyword>
<evidence type="ECO:0000256" key="3">
    <source>
        <dbReference type="RuleBase" id="RU004508"/>
    </source>
</evidence>
<dbReference type="KEGG" id="amob:HG15A2_31540"/>
<proteinExistence type="inferred from homology"/>
<dbReference type="Gene3D" id="3.40.640.10">
    <property type="entry name" value="Type I PLP-dependent aspartate aminotransferase-like (Major domain)"/>
    <property type="match status" value="1"/>
</dbReference>
<dbReference type="EMBL" id="CP036263">
    <property type="protein sequence ID" value="QDS99823.1"/>
    <property type="molecule type" value="Genomic_DNA"/>
</dbReference>
<evidence type="ECO:0000256" key="2">
    <source>
        <dbReference type="ARBA" id="ARBA00037999"/>
    </source>
</evidence>
<dbReference type="RefSeq" id="WP_218931988.1">
    <property type="nucleotide sequence ID" value="NZ_CP036263.1"/>
</dbReference>
<dbReference type="GO" id="GO:0000271">
    <property type="term" value="P:polysaccharide biosynthetic process"/>
    <property type="evidence" value="ECO:0007669"/>
    <property type="project" value="TreeGrafter"/>
</dbReference>